<dbReference type="AlphaFoldDB" id="A0A251S5U2"/>
<name>A0A251S5U2_HELAN</name>
<dbReference type="EMBL" id="CM007904">
    <property type="protein sequence ID" value="OTF94028.1"/>
    <property type="molecule type" value="Genomic_DNA"/>
</dbReference>
<feature type="chain" id="PRO_5013372739" evidence="1">
    <location>
        <begin position="21"/>
        <end position="58"/>
    </location>
</feature>
<accession>A0A251S5U2</accession>
<keyword evidence="3" id="KW-1185">Reference proteome</keyword>
<dbReference type="InParanoid" id="A0A251S5U2"/>
<proteinExistence type="predicted"/>
<sequence>MNHMSAVSNLVFGFVALGFANSPRSVKQLRGPGTHPKQSLLNNRKCNSSEDICCGEGC</sequence>
<gene>
    <name evidence="2" type="ORF">HannXRQ_Chr15g0467661</name>
</gene>
<evidence type="ECO:0000313" key="3">
    <source>
        <dbReference type="Proteomes" id="UP000215914"/>
    </source>
</evidence>
<feature type="signal peptide" evidence="1">
    <location>
        <begin position="1"/>
        <end position="20"/>
    </location>
</feature>
<evidence type="ECO:0000313" key="2">
    <source>
        <dbReference type="EMBL" id="OTF94028.1"/>
    </source>
</evidence>
<protein>
    <submittedName>
        <fullName evidence="2">Uncharacterized protein</fullName>
    </submittedName>
</protein>
<evidence type="ECO:0000256" key="1">
    <source>
        <dbReference type="SAM" id="SignalP"/>
    </source>
</evidence>
<keyword evidence="1" id="KW-0732">Signal</keyword>
<organism evidence="2 3">
    <name type="scientific">Helianthus annuus</name>
    <name type="common">Common sunflower</name>
    <dbReference type="NCBI Taxonomy" id="4232"/>
    <lineage>
        <taxon>Eukaryota</taxon>
        <taxon>Viridiplantae</taxon>
        <taxon>Streptophyta</taxon>
        <taxon>Embryophyta</taxon>
        <taxon>Tracheophyta</taxon>
        <taxon>Spermatophyta</taxon>
        <taxon>Magnoliopsida</taxon>
        <taxon>eudicotyledons</taxon>
        <taxon>Gunneridae</taxon>
        <taxon>Pentapetalae</taxon>
        <taxon>asterids</taxon>
        <taxon>campanulids</taxon>
        <taxon>Asterales</taxon>
        <taxon>Asteraceae</taxon>
        <taxon>Asteroideae</taxon>
        <taxon>Heliantheae alliance</taxon>
        <taxon>Heliantheae</taxon>
        <taxon>Helianthus</taxon>
    </lineage>
</organism>
<dbReference type="Proteomes" id="UP000215914">
    <property type="component" value="Chromosome 15"/>
</dbReference>
<reference evidence="3" key="1">
    <citation type="journal article" date="2017" name="Nature">
        <title>The sunflower genome provides insights into oil metabolism, flowering and Asterid evolution.</title>
        <authorList>
            <person name="Badouin H."/>
            <person name="Gouzy J."/>
            <person name="Grassa C.J."/>
            <person name="Murat F."/>
            <person name="Staton S.E."/>
            <person name="Cottret L."/>
            <person name="Lelandais-Briere C."/>
            <person name="Owens G.L."/>
            <person name="Carrere S."/>
            <person name="Mayjonade B."/>
            <person name="Legrand L."/>
            <person name="Gill N."/>
            <person name="Kane N.C."/>
            <person name="Bowers J.E."/>
            <person name="Hubner S."/>
            <person name="Bellec A."/>
            <person name="Berard A."/>
            <person name="Berges H."/>
            <person name="Blanchet N."/>
            <person name="Boniface M.C."/>
            <person name="Brunel D."/>
            <person name="Catrice O."/>
            <person name="Chaidir N."/>
            <person name="Claudel C."/>
            <person name="Donnadieu C."/>
            <person name="Faraut T."/>
            <person name="Fievet G."/>
            <person name="Helmstetter N."/>
            <person name="King M."/>
            <person name="Knapp S.J."/>
            <person name="Lai Z."/>
            <person name="Le Paslier M.C."/>
            <person name="Lippi Y."/>
            <person name="Lorenzon L."/>
            <person name="Mandel J.R."/>
            <person name="Marage G."/>
            <person name="Marchand G."/>
            <person name="Marquand E."/>
            <person name="Bret-Mestries E."/>
            <person name="Morien E."/>
            <person name="Nambeesan S."/>
            <person name="Nguyen T."/>
            <person name="Pegot-Espagnet P."/>
            <person name="Pouilly N."/>
            <person name="Raftis F."/>
            <person name="Sallet E."/>
            <person name="Schiex T."/>
            <person name="Thomas J."/>
            <person name="Vandecasteele C."/>
            <person name="Vares D."/>
            <person name="Vear F."/>
            <person name="Vautrin S."/>
            <person name="Crespi M."/>
            <person name="Mangin B."/>
            <person name="Burke J.M."/>
            <person name="Salse J."/>
            <person name="Munos S."/>
            <person name="Vincourt P."/>
            <person name="Rieseberg L.H."/>
            <person name="Langlade N.B."/>
        </authorList>
    </citation>
    <scope>NUCLEOTIDE SEQUENCE [LARGE SCALE GENOMIC DNA]</scope>
    <source>
        <strain evidence="3">cv. SF193</strain>
    </source>
</reference>